<dbReference type="OrthoDB" id="1852297at2"/>
<organism evidence="1 2">
    <name type="scientific">Ruminiclostridium herbifermentans</name>
    <dbReference type="NCBI Taxonomy" id="2488810"/>
    <lineage>
        <taxon>Bacteria</taxon>
        <taxon>Bacillati</taxon>
        <taxon>Bacillota</taxon>
        <taxon>Clostridia</taxon>
        <taxon>Eubacteriales</taxon>
        <taxon>Oscillospiraceae</taxon>
        <taxon>Ruminiclostridium</taxon>
    </lineage>
</organism>
<dbReference type="EMBL" id="CP061336">
    <property type="protein sequence ID" value="QNU67981.1"/>
    <property type="molecule type" value="Genomic_DNA"/>
</dbReference>
<evidence type="ECO:0000313" key="2">
    <source>
        <dbReference type="Proteomes" id="UP000306409"/>
    </source>
</evidence>
<sequence>MRLKSVVKYNLYDIRYGVMVYYIVIAALMGLLIFMRQTGLVRIGTSGFVSGAEASAIFLFVCGLNSFKQIYLYLSTNGITRKTQFYGFLISSVIISAGMAFIDTASTNIINIFMNYRPMFYQLFNQFTVESSQFLITIMSFLWNATVNLLAFVIGYLITTLYYRMSKILKIIVSVGVPSFFIIGFPMLASYLYKIGYINEFTAAIKFLIDGNGNPIVNVIIIVLEIAIVAGLSYLLVRKAPVKE</sequence>
<evidence type="ECO:0000313" key="1">
    <source>
        <dbReference type="EMBL" id="QNU67981.1"/>
    </source>
</evidence>
<reference evidence="1 2" key="1">
    <citation type="submission" date="2020-09" db="EMBL/GenBank/DDBJ databases">
        <title>Characterization and genome sequencing of Ruminiclostridium sp. nov. MA18.</title>
        <authorList>
            <person name="Rettenmaier R."/>
            <person name="Kowollik M.-L."/>
            <person name="Liebl W."/>
            <person name="Zverlov V."/>
        </authorList>
    </citation>
    <scope>NUCLEOTIDE SEQUENCE [LARGE SCALE GENOMIC DNA]</scope>
    <source>
        <strain evidence="1 2">MA18</strain>
    </source>
</reference>
<accession>A0A4V6ENK0</accession>
<proteinExistence type="predicted"/>
<dbReference type="AlphaFoldDB" id="A0A4V6ENK0"/>
<dbReference type="Proteomes" id="UP000306409">
    <property type="component" value="Chromosome"/>
</dbReference>
<dbReference type="KEGG" id="rher:EHE19_005935"/>
<gene>
    <name evidence="1" type="ORF">EHE19_005935</name>
</gene>
<dbReference type="RefSeq" id="WP_137698239.1">
    <property type="nucleotide sequence ID" value="NZ_CP061336.1"/>
</dbReference>
<protein>
    <submittedName>
        <fullName evidence="1">Uncharacterized protein</fullName>
    </submittedName>
</protein>
<name>A0A4V6ENK0_9FIRM</name>
<keyword evidence="2" id="KW-1185">Reference proteome</keyword>